<dbReference type="EMBL" id="AMZH03010866">
    <property type="protein sequence ID" value="RRT53931.1"/>
    <property type="molecule type" value="Genomic_DNA"/>
</dbReference>
<evidence type="ECO:0000313" key="1">
    <source>
        <dbReference type="EMBL" id="RRT53931.1"/>
    </source>
</evidence>
<evidence type="ECO:0000313" key="2">
    <source>
        <dbReference type="Proteomes" id="UP000287651"/>
    </source>
</evidence>
<comment type="caution">
    <text evidence="1">The sequence shown here is derived from an EMBL/GenBank/DDBJ whole genome shotgun (WGS) entry which is preliminary data.</text>
</comment>
<dbReference type="AlphaFoldDB" id="A0A426YQC1"/>
<accession>A0A426YQC1</accession>
<reference evidence="1 2" key="1">
    <citation type="journal article" date="2014" name="Agronomy (Basel)">
        <title>A Draft Genome Sequence for Ensete ventricosum, the Drought-Tolerant Tree Against Hunger.</title>
        <authorList>
            <person name="Harrison J."/>
            <person name="Moore K.A."/>
            <person name="Paszkiewicz K."/>
            <person name="Jones T."/>
            <person name="Grant M."/>
            <person name="Ambacheew D."/>
            <person name="Muzemil S."/>
            <person name="Studholme D.J."/>
        </authorList>
    </citation>
    <scope>NUCLEOTIDE SEQUENCE [LARGE SCALE GENOMIC DNA]</scope>
</reference>
<sequence>MVYLTTKHNRASQAPSITYHLPFLAKVHNIPQTSEYKRISVKKWAYIESTCGTMKNTCANMKQ</sequence>
<protein>
    <submittedName>
        <fullName evidence="1">Uncharacterized protein</fullName>
    </submittedName>
</protein>
<proteinExistence type="predicted"/>
<gene>
    <name evidence="1" type="ORF">B296_00020452</name>
</gene>
<name>A0A426YQC1_ENSVE</name>
<organism evidence="1 2">
    <name type="scientific">Ensete ventricosum</name>
    <name type="common">Abyssinian banana</name>
    <name type="synonym">Musa ensete</name>
    <dbReference type="NCBI Taxonomy" id="4639"/>
    <lineage>
        <taxon>Eukaryota</taxon>
        <taxon>Viridiplantae</taxon>
        <taxon>Streptophyta</taxon>
        <taxon>Embryophyta</taxon>
        <taxon>Tracheophyta</taxon>
        <taxon>Spermatophyta</taxon>
        <taxon>Magnoliopsida</taxon>
        <taxon>Liliopsida</taxon>
        <taxon>Zingiberales</taxon>
        <taxon>Musaceae</taxon>
        <taxon>Ensete</taxon>
    </lineage>
</organism>
<dbReference type="Proteomes" id="UP000287651">
    <property type="component" value="Unassembled WGS sequence"/>
</dbReference>